<feature type="transmembrane region" description="Helical" evidence="1">
    <location>
        <begin position="29"/>
        <end position="49"/>
    </location>
</feature>
<keyword evidence="3" id="KW-1185">Reference proteome</keyword>
<accession>A0A974RWL1</accession>
<gene>
    <name evidence="2" type="ORF">JHT90_12900</name>
</gene>
<name>A0A974RWL1_9GAMM</name>
<dbReference type="KEGG" id="eaz:JHT90_12900"/>
<evidence type="ECO:0000313" key="2">
    <source>
        <dbReference type="EMBL" id="QQP85267.1"/>
    </source>
</evidence>
<organism evidence="2 3">
    <name type="scientific">Entomomonas asaccharolytica</name>
    <dbReference type="NCBI Taxonomy" id="2785331"/>
    <lineage>
        <taxon>Bacteria</taxon>
        <taxon>Pseudomonadati</taxon>
        <taxon>Pseudomonadota</taxon>
        <taxon>Gammaproteobacteria</taxon>
        <taxon>Pseudomonadales</taxon>
        <taxon>Pseudomonadaceae</taxon>
        <taxon>Entomomonas</taxon>
    </lineage>
</organism>
<sequence>MEEIRYQINMVYSLAMLKKSVFRYWKRALGWRYFIAMLFIGFCFVSAIIKGDTSWMMGAFAVIFTAGILFGISVYLNNRYHVLGTFNALQNPTVTFKVYDEKFALASELGEGEWPWTAIKEIWRYHDTWLVFLARASYATFPLDTIPAEAQSFILEKVHEAGGRIC</sequence>
<feature type="transmembrane region" description="Helical" evidence="1">
    <location>
        <begin position="55"/>
        <end position="76"/>
    </location>
</feature>
<dbReference type="RefSeq" id="WP_201091672.1">
    <property type="nucleotide sequence ID" value="NZ_CP067393.1"/>
</dbReference>
<dbReference type="AlphaFoldDB" id="A0A974RWL1"/>
<evidence type="ECO:0000313" key="3">
    <source>
        <dbReference type="Proteomes" id="UP000595278"/>
    </source>
</evidence>
<evidence type="ECO:0000256" key="1">
    <source>
        <dbReference type="SAM" id="Phobius"/>
    </source>
</evidence>
<reference evidence="2 3" key="1">
    <citation type="submission" date="2021-01" db="EMBL/GenBank/DDBJ databases">
        <title>Entomomonas sp. F2A isolated from a house cricket (Acheta domesticus).</title>
        <authorList>
            <person name="Spergser J."/>
            <person name="Busse H.-J."/>
        </authorList>
    </citation>
    <scope>NUCLEOTIDE SEQUENCE [LARGE SCALE GENOMIC DNA]</scope>
    <source>
        <strain evidence="2 3">F2A</strain>
    </source>
</reference>
<dbReference type="EMBL" id="CP067393">
    <property type="protein sequence ID" value="QQP85267.1"/>
    <property type="molecule type" value="Genomic_DNA"/>
</dbReference>
<keyword evidence="1" id="KW-0812">Transmembrane</keyword>
<keyword evidence="1" id="KW-0472">Membrane</keyword>
<keyword evidence="1" id="KW-1133">Transmembrane helix</keyword>
<protein>
    <submittedName>
        <fullName evidence="2">YcxB family protein</fullName>
    </submittedName>
</protein>
<dbReference type="Proteomes" id="UP000595278">
    <property type="component" value="Chromosome"/>
</dbReference>
<proteinExistence type="predicted"/>